<name>A5BRF7_VITVI</name>
<dbReference type="EMBL" id="AM468354">
    <property type="protein sequence ID" value="CAN77199.1"/>
    <property type="molecule type" value="Genomic_DNA"/>
</dbReference>
<dbReference type="GO" id="GO:0015031">
    <property type="term" value="P:protein transport"/>
    <property type="evidence" value="ECO:0007669"/>
    <property type="project" value="InterPro"/>
</dbReference>
<evidence type="ECO:0000313" key="4">
    <source>
        <dbReference type="EMBL" id="CAN77199.1"/>
    </source>
</evidence>
<gene>
    <name evidence="4" type="ORF">VITISV_009266</name>
</gene>
<organism evidence="4">
    <name type="scientific">Vitis vinifera</name>
    <name type="common">Grape</name>
    <dbReference type="NCBI Taxonomy" id="29760"/>
    <lineage>
        <taxon>Eukaryota</taxon>
        <taxon>Viridiplantae</taxon>
        <taxon>Streptophyta</taxon>
        <taxon>Embryophyta</taxon>
        <taxon>Tracheophyta</taxon>
        <taxon>Spermatophyta</taxon>
        <taxon>Magnoliopsida</taxon>
        <taxon>eudicotyledons</taxon>
        <taxon>Gunneridae</taxon>
        <taxon>Pentapetalae</taxon>
        <taxon>rosids</taxon>
        <taxon>Vitales</taxon>
        <taxon>Vitaceae</taxon>
        <taxon>Viteae</taxon>
        <taxon>Vitis</taxon>
    </lineage>
</organism>
<evidence type="ECO:0008006" key="5">
    <source>
        <dbReference type="Google" id="ProtNLM"/>
    </source>
</evidence>
<comment type="subcellular location">
    <subcellularLocation>
        <location evidence="1">Plastid</location>
        <location evidence="1">Chloroplast</location>
    </subcellularLocation>
</comment>
<sequence>MEPPKPSNPLLSFSTFIHQHCLRLGAELASRLDDTRRLAGNWPPPALRRSLPLSSLPFASMSQEARGAKRDLGVALSSDHVAKSLAGTAVYTVSNSNNEFVLISDPNGIKSIGLLCFRQEDAEAFLAQVQSRTRELRSQARVVPISLDQVLLMVRMLVNLAGQFAQAVELFRKLAHVYMLKVEGIAFRFLPDPVQIKNALELKAADIKSGFDGVPVFQSDLLVVKKKNRRYCPIYFQKEDIVKELSKVSRSSRGPGVTQHIMTSEKNSGWEDLIFIPPGNNLEWLKDKKSGQS</sequence>
<keyword evidence="3" id="KW-0934">Plastid</keyword>
<protein>
    <recommendedName>
        <fullName evidence="5">Protein TIC 22, chloroplastic</fullName>
    </recommendedName>
</protein>
<evidence type="ECO:0000256" key="3">
    <source>
        <dbReference type="ARBA" id="ARBA00022640"/>
    </source>
</evidence>
<evidence type="ECO:0000256" key="2">
    <source>
        <dbReference type="ARBA" id="ARBA00022528"/>
    </source>
</evidence>
<dbReference type="Pfam" id="PF04278">
    <property type="entry name" value="Tic22"/>
    <property type="match status" value="1"/>
</dbReference>
<dbReference type="GO" id="GO:0009507">
    <property type="term" value="C:chloroplast"/>
    <property type="evidence" value="ECO:0007669"/>
    <property type="project" value="UniProtKB-SubCell"/>
</dbReference>
<dbReference type="PANTHER" id="PTHR33926">
    <property type="entry name" value="PROTEIN TIC 22, CHLOROPLASTIC"/>
    <property type="match status" value="1"/>
</dbReference>
<dbReference type="Gene3D" id="3.40.1350.100">
    <property type="match status" value="1"/>
</dbReference>
<accession>A5BRF7</accession>
<dbReference type="InterPro" id="IPR007378">
    <property type="entry name" value="Tic22-like"/>
</dbReference>
<evidence type="ECO:0000256" key="1">
    <source>
        <dbReference type="ARBA" id="ARBA00004229"/>
    </source>
</evidence>
<dbReference type="AlphaFoldDB" id="A5BRF7"/>
<dbReference type="PANTHER" id="PTHR33926:SF4">
    <property type="entry name" value="PROTEIN TIC 22, CHLOROPLASTIC"/>
    <property type="match status" value="1"/>
</dbReference>
<reference evidence="4" key="1">
    <citation type="journal article" date="2007" name="PLoS ONE">
        <title>The first genome sequence of an elite grapevine cultivar (Pinot noir Vitis vinifera L.): coping with a highly heterozygous genome.</title>
        <authorList>
            <person name="Velasco R."/>
            <person name="Zharkikh A."/>
            <person name="Troggio M."/>
            <person name="Cartwright D.A."/>
            <person name="Cestaro A."/>
            <person name="Pruss D."/>
            <person name="Pindo M."/>
            <person name="FitzGerald L.M."/>
            <person name="Vezzulli S."/>
            <person name="Reid J."/>
            <person name="Malacarne G."/>
            <person name="Iliev D."/>
            <person name="Coppola G."/>
            <person name="Wardell B."/>
            <person name="Micheletti D."/>
            <person name="Macalma T."/>
            <person name="Facci M."/>
            <person name="Mitchell J.T."/>
            <person name="Perazzolli M."/>
            <person name="Eldredge G."/>
            <person name="Gatto P."/>
            <person name="Oyzerski R."/>
            <person name="Moretto M."/>
            <person name="Gutin N."/>
            <person name="Stefanini M."/>
            <person name="Chen Y."/>
            <person name="Segala C."/>
            <person name="Davenport C."/>
            <person name="Dematte L."/>
            <person name="Mraz A."/>
            <person name="Battilana J."/>
            <person name="Stormo K."/>
            <person name="Costa F."/>
            <person name="Tao Q."/>
            <person name="Si-Ammour A."/>
            <person name="Harkins T."/>
            <person name="Lackey A."/>
            <person name="Perbost C."/>
            <person name="Taillon B."/>
            <person name="Stella A."/>
            <person name="Solovyev V."/>
            <person name="Fawcett J.A."/>
            <person name="Sterck L."/>
            <person name="Vandepoele K."/>
            <person name="Grando S.M."/>
            <person name="Toppo S."/>
            <person name="Moser C."/>
            <person name="Lanchbury J."/>
            <person name="Bogden R."/>
            <person name="Skolnick M."/>
            <person name="Sgaramella V."/>
            <person name="Bhatnagar S.K."/>
            <person name="Fontana P."/>
            <person name="Gutin A."/>
            <person name="Van de Peer Y."/>
            <person name="Salamini F."/>
            <person name="Viola R."/>
        </authorList>
    </citation>
    <scope>NUCLEOTIDE SEQUENCE</scope>
</reference>
<keyword evidence="2" id="KW-0150">Chloroplast</keyword>
<proteinExistence type="predicted"/>
<dbReference type="ExpressionAtlas" id="A5BRF7">
    <property type="expression patterns" value="baseline and differential"/>
</dbReference>